<keyword evidence="6" id="KW-1185">Reference proteome</keyword>
<evidence type="ECO:0000256" key="1">
    <source>
        <dbReference type="ARBA" id="ARBA00023015"/>
    </source>
</evidence>
<dbReference type="InterPro" id="IPR035418">
    <property type="entry name" value="AraC-bd_2"/>
</dbReference>
<organism evidence="5 6">
    <name type="scientific">Paraburkholderia edwinii</name>
    <dbReference type="NCBI Taxonomy" id="2861782"/>
    <lineage>
        <taxon>Bacteria</taxon>
        <taxon>Pseudomonadati</taxon>
        <taxon>Pseudomonadota</taxon>
        <taxon>Betaproteobacteria</taxon>
        <taxon>Burkholderiales</taxon>
        <taxon>Burkholderiaceae</taxon>
        <taxon>Paraburkholderia</taxon>
    </lineage>
</organism>
<dbReference type="Pfam" id="PF14525">
    <property type="entry name" value="AraC_binding_2"/>
    <property type="match status" value="1"/>
</dbReference>
<evidence type="ECO:0000259" key="4">
    <source>
        <dbReference type="PROSITE" id="PS01124"/>
    </source>
</evidence>
<protein>
    <submittedName>
        <fullName evidence="5">Helix-turn-helix domain-containing protein</fullName>
    </submittedName>
</protein>
<dbReference type="PANTHER" id="PTHR46796">
    <property type="entry name" value="HTH-TYPE TRANSCRIPTIONAL ACTIVATOR RHAS-RELATED"/>
    <property type="match status" value="1"/>
</dbReference>
<keyword evidence="3" id="KW-0804">Transcription</keyword>
<keyword evidence="1" id="KW-0805">Transcription regulation</keyword>
<dbReference type="InterPro" id="IPR020449">
    <property type="entry name" value="Tscrpt_reg_AraC-type_HTH"/>
</dbReference>
<dbReference type="InterPro" id="IPR018060">
    <property type="entry name" value="HTH_AraC"/>
</dbReference>
<dbReference type="PANTHER" id="PTHR46796:SF6">
    <property type="entry name" value="ARAC SUBFAMILY"/>
    <property type="match status" value="1"/>
</dbReference>
<evidence type="ECO:0000256" key="3">
    <source>
        <dbReference type="ARBA" id="ARBA00023163"/>
    </source>
</evidence>
<dbReference type="Gene3D" id="1.10.10.60">
    <property type="entry name" value="Homeodomain-like"/>
    <property type="match status" value="1"/>
</dbReference>
<name>A0ABX8UWH7_9BURK</name>
<dbReference type="InterPro" id="IPR050204">
    <property type="entry name" value="AraC_XylS_family_regulators"/>
</dbReference>
<dbReference type="EMBL" id="CP080096">
    <property type="protein sequence ID" value="QYD72667.1"/>
    <property type="molecule type" value="Genomic_DNA"/>
</dbReference>
<keyword evidence="2" id="KW-0238">DNA-binding</keyword>
<dbReference type="SMART" id="SM00342">
    <property type="entry name" value="HTH_ARAC"/>
    <property type="match status" value="1"/>
</dbReference>
<dbReference type="InterPro" id="IPR009057">
    <property type="entry name" value="Homeodomain-like_sf"/>
</dbReference>
<dbReference type="SUPFAM" id="SSF46689">
    <property type="entry name" value="Homeodomain-like"/>
    <property type="match status" value="1"/>
</dbReference>
<sequence>MKFAGHVLSVSTRKFNVVEMLVRELFCRMSWRVRTLLRVRQMRRAGEMCEACTISRGFSRFPIGTCIRMICRSFRSSNEASMDEPLSTADAATAPHLHFEGDELHHAMHIDHVSWDVCLIDAAPPPSVNLVQRNVGRIRALSVSGAPLAALRGERQLNRDIDAFIGITYQRAGRTIYERNGALTVIAPGDIAFWFSGYQARFAMPEPFRKLCMVVPLQHFQQVVPKAISYDGLRIEAGSPVGALLGSWMTTLADDVIERGTEPLASCIDTTLDLLASTIAVRVRESAASPKDEFLSRVMRYMEQRLDDPELTPVAIASRFGVSVRYLQRAFNERQLTVAGWCRSRRLARCRTELADPRSRRSITDIAFSWGFSDAAHFSRVFKETFGVSPMAFRQAHR</sequence>
<evidence type="ECO:0000313" key="6">
    <source>
        <dbReference type="Proteomes" id="UP000826462"/>
    </source>
</evidence>
<dbReference type="PROSITE" id="PS01124">
    <property type="entry name" value="HTH_ARAC_FAMILY_2"/>
    <property type="match status" value="1"/>
</dbReference>
<feature type="domain" description="HTH araC/xylS-type" evidence="4">
    <location>
        <begin position="296"/>
        <end position="396"/>
    </location>
</feature>
<dbReference type="PRINTS" id="PR00032">
    <property type="entry name" value="HTHARAC"/>
</dbReference>
<evidence type="ECO:0000313" key="5">
    <source>
        <dbReference type="EMBL" id="QYD72667.1"/>
    </source>
</evidence>
<dbReference type="Proteomes" id="UP000826462">
    <property type="component" value="Chromosome 2"/>
</dbReference>
<proteinExistence type="predicted"/>
<accession>A0ABX8UWH7</accession>
<dbReference type="Pfam" id="PF12833">
    <property type="entry name" value="HTH_18"/>
    <property type="match status" value="1"/>
</dbReference>
<gene>
    <name evidence="5" type="ORF">KZJ38_23485</name>
</gene>
<reference evidence="5 6" key="1">
    <citation type="submission" date="2021-07" db="EMBL/GenBank/DDBJ databases">
        <title>Paraburkholderia edwinii protects Aspergillus sp. from phenazines by acting as a toxin sponge.</title>
        <authorList>
            <person name="Dahlstrom K.M."/>
            <person name="Newman D.K."/>
        </authorList>
    </citation>
    <scope>NUCLEOTIDE SEQUENCE [LARGE SCALE GENOMIC DNA]</scope>
    <source>
        <strain evidence="5 6">Pe01</strain>
    </source>
</reference>
<evidence type="ECO:0000256" key="2">
    <source>
        <dbReference type="ARBA" id="ARBA00023125"/>
    </source>
</evidence>